<dbReference type="AlphaFoldDB" id="A0A453SEP8"/>
<reference evidence="1" key="4">
    <citation type="submission" date="2019-03" db="UniProtKB">
        <authorList>
            <consortium name="EnsemblPlants"/>
        </authorList>
    </citation>
    <scope>IDENTIFICATION</scope>
</reference>
<reference evidence="1" key="3">
    <citation type="journal article" date="2017" name="Nature">
        <title>Genome sequence of the progenitor of the wheat D genome Aegilops tauschii.</title>
        <authorList>
            <person name="Luo M.C."/>
            <person name="Gu Y.Q."/>
            <person name="Puiu D."/>
            <person name="Wang H."/>
            <person name="Twardziok S.O."/>
            <person name="Deal K.R."/>
            <person name="Huo N."/>
            <person name="Zhu T."/>
            <person name="Wang L."/>
            <person name="Wang Y."/>
            <person name="McGuire P.E."/>
            <person name="Liu S."/>
            <person name="Long H."/>
            <person name="Ramasamy R.K."/>
            <person name="Rodriguez J.C."/>
            <person name="Van S.L."/>
            <person name="Yuan L."/>
            <person name="Wang Z."/>
            <person name="Xia Z."/>
            <person name="Xiao L."/>
            <person name="Anderson O.D."/>
            <person name="Ouyang S."/>
            <person name="Liang Y."/>
            <person name="Zimin A.V."/>
            <person name="Pertea G."/>
            <person name="Qi P."/>
            <person name="Bennetzen J.L."/>
            <person name="Dai X."/>
            <person name="Dawson M.W."/>
            <person name="Muller H.G."/>
            <person name="Kugler K."/>
            <person name="Rivarola-Duarte L."/>
            <person name="Spannagl M."/>
            <person name="Mayer K.F.X."/>
            <person name="Lu F.H."/>
            <person name="Bevan M.W."/>
            <person name="Leroy P."/>
            <person name="Li P."/>
            <person name="You F.M."/>
            <person name="Sun Q."/>
            <person name="Liu Z."/>
            <person name="Lyons E."/>
            <person name="Wicker T."/>
            <person name="Salzberg S.L."/>
            <person name="Devos K.M."/>
            <person name="Dvorak J."/>
        </authorList>
    </citation>
    <scope>NUCLEOTIDE SEQUENCE [LARGE SCALE GENOMIC DNA]</scope>
    <source>
        <strain evidence="1">cv. AL8/78</strain>
    </source>
</reference>
<sequence length="60" mass="6815">MNFTETSNHFPPVHVLKKKELQLLLVGNQAEEGMLVDQVTMQNLLLILKSITLPVVAPFW</sequence>
<reference evidence="1" key="5">
    <citation type="journal article" date="2021" name="G3 (Bethesda)">
        <title>Aegilops tauschii genome assembly Aet v5.0 features greater sequence contiguity and improved annotation.</title>
        <authorList>
            <person name="Wang L."/>
            <person name="Zhu T."/>
            <person name="Rodriguez J.C."/>
            <person name="Deal K.R."/>
            <person name="Dubcovsky J."/>
            <person name="McGuire P.E."/>
            <person name="Lux T."/>
            <person name="Spannagl M."/>
            <person name="Mayer K.F.X."/>
            <person name="Baldrich P."/>
            <person name="Meyers B.C."/>
            <person name="Huo N."/>
            <person name="Gu Y.Q."/>
            <person name="Zhou H."/>
            <person name="Devos K.M."/>
            <person name="Bennetzen J.L."/>
            <person name="Unver T."/>
            <person name="Budak H."/>
            <person name="Gulick P.J."/>
            <person name="Galiba G."/>
            <person name="Kalapos B."/>
            <person name="Nelson D.R."/>
            <person name="Li P."/>
            <person name="You F.M."/>
            <person name="Luo M.C."/>
            <person name="Dvorak J."/>
        </authorList>
    </citation>
    <scope>NUCLEOTIDE SEQUENCE [LARGE SCALE GENOMIC DNA]</scope>
    <source>
        <strain evidence="1">cv. AL8/78</strain>
    </source>
</reference>
<accession>A0A453SEP8</accession>
<name>A0A453SEP8_AEGTS</name>
<dbReference type="EnsemblPlants" id="AET7Gv20912800.7">
    <property type="protein sequence ID" value="AET7Gv20912800.7"/>
    <property type="gene ID" value="AET7Gv20912800"/>
</dbReference>
<evidence type="ECO:0000313" key="1">
    <source>
        <dbReference type="EnsemblPlants" id="AET7Gv20912800.7"/>
    </source>
</evidence>
<proteinExistence type="predicted"/>
<dbReference type="Proteomes" id="UP000015105">
    <property type="component" value="Chromosome 7D"/>
</dbReference>
<dbReference type="Gramene" id="AET7Gv20912800.7">
    <property type="protein sequence ID" value="AET7Gv20912800.7"/>
    <property type="gene ID" value="AET7Gv20912800"/>
</dbReference>
<protein>
    <submittedName>
        <fullName evidence="1">Uncharacterized protein</fullName>
    </submittedName>
</protein>
<evidence type="ECO:0000313" key="2">
    <source>
        <dbReference type="Proteomes" id="UP000015105"/>
    </source>
</evidence>
<reference evidence="2" key="2">
    <citation type="journal article" date="2017" name="Nat. Plants">
        <title>The Aegilops tauschii genome reveals multiple impacts of transposons.</title>
        <authorList>
            <person name="Zhao G."/>
            <person name="Zou C."/>
            <person name="Li K."/>
            <person name="Wang K."/>
            <person name="Li T."/>
            <person name="Gao L."/>
            <person name="Zhang X."/>
            <person name="Wang H."/>
            <person name="Yang Z."/>
            <person name="Liu X."/>
            <person name="Jiang W."/>
            <person name="Mao L."/>
            <person name="Kong X."/>
            <person name="Jiao Y."/>
            <person name="Jia J."/>
        </authorList>
    </citation>
    <scope>NUCLEOTIDE SEQUENCE [LARGE SCALE GENOMIC DNA]</scope>
    <source>
        <strain evidence="2">cv. AL8/78</strain>
    </source>
</reference>
<reference evidence="2" key="1">
    <citation type="journal article" date="2014" name="Science">
        <title>Ancient hybridizations among the ancestral genomes of bread wheat.</title>
        <authorList>
            <consortium name="International Wheat Genome Sequencing Consortium,"/>
            <person name="Marcussen T."/>
            <person name="Sandve S.R."/>
            <person name="Heier L."/>
            <person name="Spannagl M."/>
            <person name="Pfeifer M."/>
            <person name="Jakobsen K.S."/>
            <person name="Wulff B.B."/>
            <person name="Steuernagel B."/>
            <person name="Mayer K.F."/>
            <person name="Olsen O.A."/>
        </authorList>
    </citation>
    <scope>NUCLEOTIDE SEQUENCE [LARGE SCALE GENOMIC DNA]</scope>
    <source>
        <strain evidence="2">cv. AL8/78</strain>
    </source>
</reference>
<organism evidence="1 2">
    <name type="scientific">Aegilops tauschii subsp. strangulata</name>
    <name type="common">Goatgrass</name>
    <dbReference type="NCBI Taxonomy" id="200361"/>
    <lineage>
        <taxon>Eukaryota</taxon>
        <taxon>Viridiplantae</taxon>
        <taxon>Streptophyta</taxon>
        <taxon>Embryophyta</taxon>
        <taxon>Tracheophyta</taxon>
        <taxon>Spermatophyta</taxon>
        <taxon>Magnoliopsida</taxon>
        <taxon>Liliopsida</taxon>
        <taxon>Poales</taxon>
        <taxon>Poaceae</taxon>
        <taxon>BOP clade</taxon>
        <taxon>Pooideae</taxon>
        <taxon>Triticodae</taxon>
        <taxon>Triticeae</taxon>
        <taxon>Triticinae</taxon>
        <taxon>Aegilops</taxon>
    </lineage>
</organism>
<keyword evidence="2" id="KW-1185">Reference proteome</keyword>